<evidence type="ECO:0000256" key="2">
    <source>
        <dbReference type="ARBA" id="ARBA00022840"/>
    </source>
</evidence>
<evidence type="ECO:0000313" key="5">
    <source>
        <dbReference type="Proteomes" id="UP001165060"/>
    </source>
</evidence>
<keyword evidence="5" id="KW-1185">Reference proteome</keyword>
<dbReference type="Gene3D" id="1.25.40.10">
    <property type="entry name" value="Tetratricopeptide repeat domain"/>
    <property type="match status" value="1"/>
</dbReference>
<reference evidence="4 5" key="1">
    <citation type="journal article" date="2023" name="Commun. Biol.">
        <title>Genome analysis of Parmales, the sister group of diatoms, reveals the evolutionary specialization of diatoms from phago-mixotrophs to photoautotrophs.</title>
        <authorList>
            <person name="Ban H."/>
            <person name="Sato S."/>
            <person name="Yoshikawa S."/>
            <person name="Yamada K."/>
            <person name="Nakamura Y."/>
            <person name="Ichinomiya M."/>
            <person name="Sato N."/>
            <person name="Blanc-Mathieu R."/>
            <person name="Endo H."/>
            <person name="Kuwata A."/>
            <person name="Ogata H."/>
        </authorList>
    </citation>
    <scope>NUCLEOTIDE SEQUENCE [LARGE SCALE GENOMIC DNA]</scope>
</reference>
<evidence type="ECO:0000313" key="4">
    <source>
        <dbReference type="EMBL" id="GMI42439.1"/>
    </source>
</evidence>
<name>A0ABQ6N6U5_9STRA</name>
<protein>
    <recommendedName>
        <fullName evidence="6">Anaphase-promoting complex subunit 5</fullName>
    </recommendedName>
</protein>
<sequence>MHRRSSIDGLSRSMSPPRDRLGVNGETRVTLVAELLAALVSGWFCDPANAGRTLVMLVDDMSYADSPSLRAVMALVKALRSRRLVLLFTTSSKGAESFSRALPLDDVYPLPNLTIDDVATMIKSFYSTADEMSVDADATRKIWECSNEGNPLFVSATTALFKTKNWLRKGKHLIFLSYHTPFAGGEVMRVVVDEQSNDSRLLLRCLSLLPREAPKAHLISLFAAATGTQSLEHALKELVQARLLIETEESVSFANLSTQTMCYNTLTDDQKQTLHKTYLQLLLEDESVAAPDWALLATNARGARDYGCAAESFYHLAKEQVASFELADALDSIEDARNAMGAWEKVAGNGERGPETTLAMVRIYRLSGDILCLLDRHTSSLPFLLATLEVAGEPIDHEEAGAMLVREKGVQELNMGLRITPRGDEGEDWGGGAGSIDQEKVFALDRLARIFIQTGRLTSATFCIYRSVNLAEHIRDAESMAKSYATLAFVLKSYEYCDKAVAASQTEAGLAFTRMLYGSICMSRADFSAAAGHLEQALAASERIRDRATTCLVMSVMGWLSFIQNRFEEGLSTSERMWRISQASGDERFLKWALHSRVRDLIALERWPQAQLLMSSVEKQIEEAGGLDGGAFMDSDAIHLCGFRVRLAMGGRGQEAREDVRKVLEDNMRVCRLLRAPCNQLVQVAGACSIIDGLLLVREAEWEVLLLDIVRAFDEYSREYTVFRSRAAVNWGRFEMGRGVGGQGEAAAREHFLAARGHAERVGLEYVDDE</sequence>
<dbReference type="Proteomes" id="UP001165060">
    <property type="component" value="Unassembled WGS sequence"/>
</dbReference>
<proteinExistence type="predicted"/>
<accession>A0ABQ6N6U5</accession>
<feature type="region of interest" description="Disordered" evidence="3">
    <location>
        <begin position="1"/>
        <end position="21"/>
    </location>
</feature>
<dbReference type="EMBL" id="BRYB01002284">
    <property type="protein sequence ID" value="GMI42439.1"/>
    <property type="molecule type" value="Genomic_DNA"/>
</dbReference>
<dbReference type="PANTHER" id="PTHR16305">
    <property type="entry name" value="TESTICULAR SOLUBLE ADENYLYL CYCLASE"/>
    <property type="match status" value="1"/>
</dbReference>
<evidence type="ECO:0000256" key="3">
    <source>
        <dbReference type="SAM" id="MobiDB-lite"/>
    </source>
</evidence>
<dbReference type="PANTHER" id="PTHR16305:SF28">
    <property type="entry name" value="GUANYLATE CYCLASE DOMAIN-CONTAINING PROTEIN"/>
    <property type="match status" value="1"/>
</dbReference>
<gene>
    <name evidence="4" type="ORF">TeGR_g7822</name>
</gene>
<evidence type="ECO:0000256" key="1">
    <source>
        <dbReference type="ARBA" id="ARBA00022741"/>
    </source>
</evidence>
<evidence type="ECO:0008006" key="6">
    <source>
        <dbReference type="Google" id="ProtNLM"/>
    </source>
</evidence>
<comment type="caution">
    <text evidence="4">The sequence shown here is derived from an EMBL/GenBank/DDBJ whole genome shotgun (WGS) entry which is preliminary data.</text>
</comment>
<dbReference type="SUPFAM" id="SSF48452">
    <property type="entry name" value="TPR-like"/>
    <property type="match status" value="1"/>
</dbReference>
<keyword evidence="2" id="KW-0067">ATP-binding</keyword>
<organism evidence="4 5">
    <name type="scientific">Tetraparma gracilis</name>
    <dbReference type="NCBI Taxonomy" id="2962635"/>
    <lineage>
        <taxon>Eukaryota</taxon>
        <taxon>Sar</taxon>
        <taxon>Stramenopiles</taxon>
        <taxon>Ochrophyta</taxon>
        <taxon>Bolidophyceae</taxon>
        <taxon>Parmales</taxon>
        <taxon>Triparmaceae</taxon>
        <taxon>Tetraparma</taxon>
    </lineage>
</organism>
<keyword evidence="1" id="KW-0547">Nucleotide-binding</keyword>
<dbReference type="InterPro" id="IPR011990">
    <property type="entry name" value="TPR-like_helical_dom_sf"/>
</dbReference>